<dbReference type="CDD" id="cd11800">
    <property type="entry name" value="SH3_DNMBP_C2_like"/>
    <property type="match status" value="1"/>
</dbReference>
<dbReference type="CDD" id="cd00160">
    <property type="entry name" value="RhoGEF"/>
    <property type="match status" value="1"/>
</dbReference>
<feature type="domain" description="SH3" evidence="10">
    <location>
        <begin position="66"/>
        <end position="125"/>
    </location>
</feature>
<dbReference type="GO" id="GO:0035556">
    <property type="term" value="P:intracellular signal transduction"/>
    <property type="evidence" value="ECO:0007669"/>
    <property type="project" value="InterPro"/>
</dbReference>
<evidence type="ECO:0000256" key="8">
    <source>
        <dbReference type="PROSITE-ProRule" id="PRU00192"/>
    </source>
</evidence>
<dbReference type="InterPro" id="IPR035899">
    <property type="entry name" value="DBL_dom_sf"/>
</dbReference>
<keyword evidence="6" id="KW-0965">Cell junction</keyword>
<dbReference type="InterPro" id="IPR004148">
    <property type="entry name" value="BAR_dom"/>
</dbReference>
<dbReference type="Pfam" id="PF03114">
    <property type="entry name" value="BAR"/>
    <property type="match status" value="1"/>
</dbReference>
<dbReference type="SUPFAM" id="SSF103657">
    <property type="entry name" value="BAR/IMD domain-like"/>
    <property type="match status" value="1"/>
</dbReference>
<evidence type="ECO:0000256" key="4">
    <source>
        <dbReference type="ARBA" id="ARBA00022443"/>
    </source>
</evidence>
<dbReference type="InterPro" id="IPR001452">
    <property type="entry name" value="SH3_domain"/>
</dbReference>
<dbReference type="Pfam" id="PF07653">
    <property type="entry name" value="SH3_2"/>
    <property type="match status" value="3"/>
</dbReference>
<dbReference type="InterPro" id="IPR000219">
    <property type="entry name" value="DH_dom"/>
</dbReference>
<dbReference type="PROSITE" id="PS51021">
    <property type="entry name" value="BAR"/>
    <property type="match status" value="1"/>
</dbReference>
<evidence type="ECO:0000256" key="2">
    <source>
        <dbReference type="ARBA" id="ARBA00004348"/>
    </source>
</evidence>
<sequence>METGTIVRSLSDFDSGLDGELSLKNGDVIQVVEAVDKHWTLGDLRGQRGKFPSSVVVEVKPPLLNPGQELFVGVADFISDVQGDLCFSSGDLIVGLSPVDDNWWEGRCEGRSGIFPMSHVWKADSTKLRSAADSAFVDLWARVRQDMAAQLDDELSLVQGEMVHITKIIDHDWYWGECRGQEGRFPRRFVTVLPKDEAEISAVTAPPAMTDTAPELRCYDAGPPKPPRTYEAEATNSKDNEDSTGSGYHSLNSGIAPYARAKYPFSAQYPNELSFSEGELITMIRHIDDEWTEGELNGEVGLFPTDFVDIIVDCSEAAAPTQDSTPVVLEFRDEEPARFGRALFDFTGDVAGDLPLRAGDVIVLLGRLNSDWYRARTREGRVGICPTNFVEEMSRSPDAGAESKKMGRYNSAPSCQILSKVSDDRKRKTLTRPSAVNEVESGAAMNSLPTGTSSLVEESAAHLRRANTLTSSESAAFKREVASFHEPKTPQKKGPVPTRPPPPIPRSATSSCLPSRAAPPVPYQEQQPREATERVCDVADVAAGTGFASGAVLADEPNADSSQVKADVDRERAEERKRKVREHRQCVITELLQTERDYIKDLQICYDIYLSDQSASKDLEIDMATLFGNLDEVIAVANQLLSLIEDEARKTEQDQMIGSCFVNMADELKEVYGHYCRNHDDVSGLWTKYMENPQTMQFLQAGVEQMQRETNCFDLPSVLIKPVQRILKYPLLINELEKSTEEGHPDKKVLLDATARMSDVATSINEFKRRKDLVFKYRKNADVSLSRRLAKLNLHSVLKKSSRLGMRLSSTFGFGPLVKDEEFEREERDFRVLEKAIKMFLKDLGMFCDQLKEIIHVSLQLAESIADFYQEMKSMTEVEQYRTVQRTICTEYWQQFSMAVDRDVVAVLKQVLQMFAGPNKLITKREHKLLDYAACRSRVEKNKDISKQKTLSDEEQMAKNTYEALNSQLLDDLPKLCSISADILHTCVQDFLRARKMLIGRTTRELMTLMELPLMLSAKSSGDVLENFRIKHVLVLKTLAQEPLMSDHNFFASLLSKADAATLPKSARSKANSNKRSSLGALPATPGIQGPQTEAQKVYIKSTYSPDSLYVALEDYMAVDVLDMSLKKGDIIGVVKRQDPMGSSLRWFVDNGTSKGFVPAKYLSSLPPPHRSSLAPSAPTVASRSPSPNSQQGRVTPQPRASEPPPPYSEKDPLQMPLSMSNRPAAPPTAASATTRLSLPAVPTQSANQDVARNPGRKSDVTIYNYSFSPGAALDSSDAGVASGEPSIGSPIKEATPATRYDNCEFDPLAPAAIANPMEQHPTHNGHTVLGGGERYANIEVESNQLFQQPPAVNEYHYALYPFSASGPHQLSVAQGQVVLVLHKYDLHGNPDWWFVQDRHNNKGYVPGNYLQKYQ</sequence>
<evidence type="ECO:0000256" key="1">
    <source>
        <dbReference type="ARBA" id="ARBA00004282"/>
    </source>
</evidence>
<dbReference type="PROSITE" id="PS50002">
    <property type="entry name" value="SH3"/>
    <property type="match status" value="7"/>
</dbReference>
<dbReference type="PANTHER" id="PTHR22834:SF20">
    <property type="entry name" value="SH3 DOMAIN-CONTAINING PROTEIN"/>
    <property type="match status" value="1"/>
</dbReference>
<reference evidence="13" key="1">
    <citation type="submission" date="2018-03" db="EMBL/GenBank/DDBJ databases">
        <title>The relapsing fever spirochete Borrelia turicatae persists in the highly oxidative environment of its soft-bodied tick vector.</title>
        <authorList>
            <person name="Bourret T.J."/>
            <person name="Boyle W.K."/>
            <person name="Valenzuela J.G."/>
            <person name="Oliveira F."/>
            <person name="Lopez J.E."/>
        </authorList>
    </citation>
    <scope>NUCLEOTIDE SEQUENCE</scope>
    <source>
        <strain evidence="13">Kansas strain/isolate</strain>
        <tissue evidence="13">Salivary glands</tissue>
    </source>
</reference>
<evidence type="ECO:0000259" key="11">
    <source>
        <dbReference type="PROSITE" id="PS50010"/>
    </source>
</evidence>
<dbReference type="Gene3D" id="2.30.30.40">
    <property type="entry name" value="SH3 Domains"/>
    <property type="match status" value="7"/>
</dbReference>
<dbReference type="PANTHER" id="PTHR22834">
    <property type="entry name" value="NUCLEAR FUSION PROTEIN FUS2"/>
    <property type="match status" value="1"/>
</dbReference>
<dbReference type="InterPro" id="IPR036028">
    <property type="entry name" value="SH3-like_dom_sf"/>
</dbReference>
<feature type="compositionally biased region" description="Polar residues" evidence="9">
    <location>
        <begin position="1180"/>
        <end position="1195"/>
    </location>
</feature>
<feature type="region of interest" description="Disordered" evidence="9">
    <location>
        <begin position="1065"/>
        <end position="1093"/>
    </location>
</feature>
<feature type="region of interest" description="Disordered" evidence="9">
    <location>
        <begin position="220"/>
        <end position="249"/>
    </location>
</feature>
<dbReference type="Gene3D" id="1.20.1270.60">
    <property type="entry name" value="Arfaptin homology (AH) domain/BAR domain"/>
    <property type="match status" value="1"/>
</dbReference>
<evidence type="ECO:0000256" key="3">
    <source>
        <dbReference type="ARBA" id="ARBA00018186"/>
    </source>
</evidence>
<dbReference type="SMART" id="SM00326">
    <property type="entry name" value="SH3"/>
    <property type="match status" value="7"/>
</dbReference>
<dbReference type="SUPFAM" id="SSF48065">
    <property type="entry name" value="DBL homology domain (DH-domain)"/>
    <property type="match status" value="1"/>
</dbReference>
<feature type="domain" description="SH3" evidence="10">
    <location>
        <begin position="2"/>
        <end position="61"/>
    </location>
</feature>
<feature type="region of interest" description="Disordered" evidence="9">
    <location>
        <begin position="394"/>
        <end position="450"/>
    </location>
</feature>
<dbReference type="InterPro" id="IPR027267">
    <property type="entry name" value="AH/BAR_dom_sf"/>
</dbReference>
<keyword evidence="5" id="KW-0344">Guanine-nucleotide releasing factor</keyword>
<evidence type="ECO:0000256" key="5">
    <source>
        <dbReference type="ARBA" id="ARBA00022658"/>
    </source>
</evidence>
<dbReference type="PROSITE" id="PS50010">
    <property type="entry name" value="DH_2"/>
    <property type="match status" value="1"/>
</dbReference>
<evidence type="ECO:0000256" key="9">
    <source>
        <dbReference type="SAM" id="MobiDB-lite"/>
    </source>
</evidence>
<dbReference type="Gene3D" id="1.20.900.10">
    <property type="entry name" value="Dbl homology (DH) domain"/>
    <property type="match status" value="1"/>
</dbReference>
<comment type="subcellular location">
    <subcellularLocation>
        <location evidence="1">Cell junction</location>
    </subcellularLocation>
    <subcellularLocation>
        <location evidence="2">Golgi apparatus</location>
        <location evidence="2">Golgi stack</location>
    </subcellularLocation>
</comment>
<feature type="compositionally biased region" description="Low complexity" evidence="9">
    <location>
        <begin position="1228"/>
        <end position="1241"/>
    </location>
</feature>
<dbReference type="GO" id="GO:0005795">
    <property type="term" value="C:Golgi stack"/>
    <property type="evidence" value="ECO:0007669"/>
    <property type="project" value="UniProtKB-SubCell"/>
</dbReference>
<dbReference type="PRINTS" id="PR00499">
    <property type="entry name" value="P67PHOX"/>
</dbReference>
<organism evidence="13">
    <name type="scientific">Ornithodoros turicata</name>
    <dbReference type="NCBI Taxonomy" id="34597"/>
    <lineage>
        <taxon>Eukaryota</taxon>
        <taxon>Metazoa</taxon>
        <taxon>Ecdysozoa</taxon>
        <taxon>Arthropoda</taxon>
        <taxon>Chelicerata</taxon>
        <taxon>Arachnida</taxon>
        <taxon>Acari</taxon>
        <taxon>Parasitiformes</taxon>
        <taxon>Ixodida</taxon>
        <taxon>Ixodoidea</taxon>
        <taxon>Argasidae</taxon>
        <taxon>Ornithodorinae</taxon>
        <taxon>Ornithodoros</taxon>
    </lineage>
</organism>
<accession>A0A2R5L8D0</accession>
<feature type="domain" description="SH3" evidence="10">
    <location>
        <begin position="136"/>
        <end position="195"/>
    </location>
</feature>
<feature type="region of interest" description="Disordered" evidence="9">
    <location>
        <begin position="479"/>
        <end position="533"/>
    </location>
</feature>
<feature type="compositionally biased region" description="Basic and acidic residues" evidence="9">
    <location>
        <begin position="479"/>
        <end position="489"/>
    </location>
</feature>
<dbReference type="SUPFAM" id="SSF50044">
    <property type="entry name" value="SH3-domain"/>
    <property type="match status" value="7"/>
</dbReference>
<dbReference type="CDD" id="cd00174">
    <property type="entry name" value="SH3"/>
    <property type="match status" value="1"/>
</dbReference>
<feature type="domain" description="BAR" evidence="12">
    <location>
        <begin position="808"/>
        <end position="1022"/>
    </location>
</feature>
<dbReference type="PROSITE" id="PS00741">
    <property type="entry name" value="DH_1"/>
    <property type="match status" value="1"/>
</dbReference>
<dbReference type="EMBL" id="GGLE01001635">
    <property type="protein sequence ID" value="MBY05761.1"/>
    <property type="molecule type" value="Transcribed_RNA"/>
</dbReference>
<dbReference type="InterPro" id="IPR001331">
    <property type="entry name" value="GDS_CDC24_CS"/>
</dbReference>
<evidence type="ECO:0000256" key="7">
    <source>
        <dbReference type="ARBA" id="ARBA00032587"/>
    </source>
</evidence>
<dbReference type="Pfam" id="PF14604">
    <property type="entry name" value="SH3_9"/>
    <property type="match status" value="1"/>
</dbReference>
<feature type="compositionally biased region" description="Basic and acidic residues" evidence="9">
    <location>
        <begin position="228"/>
        <end position="241"/>
    </location>
</feature>
<feature type="domain" description="SH3" evidence="10">
    <location>
        <begin position="1105"/>
        <end position="1168"/>
    </location>
</feature>
<name>A0A2R5L8D0_9ACAR</name>
<evidence type="ECO:0000259" key="10">
    <source>
        <dbReference type="PROSITE" id="PS50002"/>
    </source>
</evidence>
<keyword evidence="4 8" id="KW-0728">SH3 domain</keyword>
<dbReference type="GO" id="GO:0005085">
    <property type="term" value="F:guanyl-nucleotide exchange factor activity"/>
    <property type="evidence" value="ECO:0007669"/>
    <property type="project" value="UniProtKB-KW"/>
</dbReference>
<feature type="region of interest" description="Disordered" evidence="9">
    <location>
        <begin position="1166"/>
        <end position="1257"/>
    </location>
</feature>
<dbReference type="Pfam" id="PF00018">
    <property type="entry name" value="SH3_1"/>
    <property type="match status" value="3"/>
</dbReference>
<feature type="domain" description="SH3" evidence="10">
    <location>
        <begin position="1352"/>
        <end position="1415"/>
    </location>
</feature>
<dbReference type="SMART" id="SM00325">
    <property type="entry name" value="RhoGEF"/>
    <property type="match status" value="1"/>
</dbReference>
<dbReference type="GO" id="GO:0070161">
    <property type="term" value="C:anchoring junction"/>
    <property type="evidence" value="ECO:0007669"/>
    <property type="project" value="UniProtKB-SubCell"/>
</dbReference>
<feature type="domain" description="DH" evidence="11">
    <location>
        <begin position="583"/>
        <end position="767"/>
    </location>
</feature>
<feature type="region of interest" description="Disordered" evidence="9">
    <location>
        <begin position="1274"/>
        <end position="1295"/>
    </location>
</feature>
<feature type="domain" description="SH3" evidence="10">
    <location>
        <begin position="335"/>
        <end position="395"/>
    </location>
</feature>
<evidence type="ECO:0000256" key="6">
    <source>
        <dbReference type="ARBA" id="ARBA00022949"/>
    </source>
</evidence>
<proteinExistence type="predicted"/>
<dbReference type="InterPro" id="IPR051492">
    <property type="entry name" value="Dynamin-Rho_GEF"/>
</dbReference>
<dbReference type="SMART" id="SM00721">
    <property type="entry name" value="BAR"/>
    <property type="match status" value="1"/>
</dbReference>
<feature type="domain" description="SH3" evidence="10">
    <location>
        <begin position="254"/>
        <end position="313"/>
    </location>
</feature>
<evidence type="ECO:0000259" key="12">
    <source>
        <dbReference type="PROSITE" id="PS51021"/>
    </source>
</evidence>
<dbReference type="Pfam" id="PF00621">
    <property type="entry name" value="RhoGEF"/>
    <property type="match status" value="1"/>
</dbReference>
<protein>
    <recommendedName>
        <fullName evidence="3">Dynamin-binding protein</fullName>
    </recommendedName>
    <alternativeName>
        <fullName evidence="7">Scaffold protein Tuba</fullName>
    </alternativeName>
</protein>
<evidence type="ECO:0000313" key="13">
    <source>
        <dbReference type="EMBL" id="MBY05761.1"/>
    </source>
</evidence>